<feature type="compositionally biased region" description="Low complexity" evidence="1">
    <location>
        <begin position="132"/>
        <end position="144"/>
    </location>
</feature>
<name>A0A812U961_SYMPI</name>
<feature type="compositionally biased region" description="Low complexity" evidence="1">
    <location>
        <begin position="47"/>
        <end position="61"/>
    </location>
</feature>
<evidence type="ECO:0000313" key="3">
    <source>
        <dbReference type="Proteomes" id="UP000649617"/>
    </source>
</evidence>
<feature type="compositionally biased region" description="Basic residues" evidence="1">
    <location>
        <begin position="37"/>
        <end position="46"/>
    </location>
</feature>
<sequence length="166" mass="16920">DPRAPNAPPLYSDEESNVLSDVSFFGQSSVADPAHRAPSKGSRHSSKSSAGPPRPSASGQALAASAAVAQAKGVDCALCGRKGICTDGSCFCTDCSRRMSLLDAGASPASASERESAWKAQAKPRGSRSRRGSSAGSVASGSVSMQEASCVLCSERFVCEDQSQSS</sequence>
<dbReference type="OrthoDB" id="10662115at2759"/>
<feature type="non-terminal residue" evidence="2">
    <location>
        <position position="166"/>
    </location>
</feature>
<feature type="non-terminal residue" evidence="2">
    <location>
        <position position="1"/>
    </location>
</feature>
<reference evidence="2" key="1">
    <citation type="submission" date="2021-02" db="EMBL/GenBank/DDBJ databases">
        <authorList>
            <person name="Dougan E. K."/>
            <person name="Rhodes N."/>
            <person name="Thang M."/>
            <person name="Chan C."/>
        </authorList>
    </citation>
    <scope>NUCLEOTIDE SEQUENCE</scope>
</reference>
<dbReference type="Proteomes" id="UP000649617">
    <property type="component" value="Unassembled WGS sequence"/>
</dbReference>
<feature type="region of interest" description="Disordered" evidence="1">
    <location>
        <begin position="23"/>
        <end position="61"/>
    </location>
</feature>
<proteinExistence type="predicted"/>
<organism evidence="2 3">
    <name type="scientific">Symbiodinium pilosum</name>
    <name type="common">Dinoflagellate</name>
    <dbReference type="NCBI Taxonomy" id="2952"/>
    <lineage>
        <taxon>Eukaryota</taxon>
        <taxon>Sar</taxon>
        <taxon>Alveolata</taxon>
        <taxon>Dinophyceae</taxon>
        <taxon>Suessiales</taxon>
        <taxon>Symbiodiniaceae</taxon>
        <taxon>Symbiodinium</taxon>
    </lineage>
</organism>
<keyword evidence="3" id="KW-1185">Reference proteome</keyword>
<feature type="region of interest" description="Disordered" evidence="1">
    <location>
        <begin position="103"/>
        <end position="145"/>
    </location>
</feature>
<dbReference type="EMBL" id="CAJNIZ010035113">
    <property type="protein sequence ID" value="CAE7557485.1"/>
    <property type="molecule type" value="Genomic_DNA"/>
</dbReference>
<accession>A0A812U961</accession>
<gene>
    <name evidence="2" type="ORF">SPIL2461_LOCUS14861</name>
</gene>
<evidence type="ECO:0000256" key="1">
    <source>
        <dbReference type="SAM" id="MobiDB-lite"/>
    </source>
</evidence>
<comment type="caution">
    <text evidence="2">The sequence shown here is derived from an EMBL/GenBank/DDBJ whole genome shotgun (WGS) entry which is preliminary data.</text>
</comment>
<evidence type="ECO:0000313" key="2">
    <source>
        <dbReference type="EMBL" id="CAE7557485.1"/>
    </source>
</evidence>
<dbReference type="AlphaFoldDB" id="A0A812U961"/>
<protein>
    <submittedName>
        <fullName evidence="2">Uncharacterized protein</fullName>
    </submittedName>
</protein>